<keyword evidence="3" id="KW-0862">Zinc</keyword>
<name>A0A3N4IAQ7_ASCIM</name>
<gene>
    <name evidence="7" type="ORF">BJ508DRAFT_306363</name>
</gene>
<evidence type="ECO:0000259" key="6">
    <source>
        <dbReference type="PROSITE" id="PS50865"/>
    </source>
</evidence>
<dbReference type="EMBL" id="ML119677">
    <property type="protein sequence ID" value="RPA81758.1"/>
    <property type="molecule type" value="Genomic_DNA"/>
</dbReference>
<keyword evidence="8" id="KW-1185">Reference proteome</keyword>
<proteinExistence type="predicted"/>
<accession>A0A3N4IAQ7</accession>
<evidence type="ECO:0000256" key="1">
    <source>
        <dbReference type="ARBA" id="ARBA00022723"/>
    </source>
</evidence>
<dbReference type="OrthoDB" id="432970at2759"/>
<keyword evidence="2 4" id="KW-0863">Zinc-finger</keyword>
<evidence type="ECO:0000256" key="4">
    <source>
        <dbReference type="PROSITE-ProRule" id="PRU00134"/>
    </source>
</evidence>
<keyword evidence="1" id="KW-0479">Metal-binding</keyword>
<evidence type="ECO:0000256" key="5">
    <source>
        <dbReference type="SAM" id="MobiDB-lite"/>
    </source>
</evidence>
<evidence type="ECO:0000313" key="7">
    <source>
        <dbReference type="EMBL" id="RPA81758.1"/>
    </source>
</evidence>
<organism evidence="7 8">
    <name type="scientific">Ascobolus immersus RN42</name>
    <dbReference type="NCBI Taxonomy" id="1160509"/>
    <lineage>
        <taxon>Eukaryota</taxon>
        <taxon>Fungi</taxon>
        <taxon>Dikarya</taxon>
        <taxon>Ascomycota</taxon>
        <taxon>Pezizomycotina</taxon>
        <taxon>Pezizomycetes</taxon>
        <taxon>Pezizales</taxon>
        <taxon>Ascobolaceae</taxon>
        <taxon>Ascobolus</taxon>
    </lineage>
</organism>
<reference evidence="7 8" key="1">
    <citation type="journal article" date="2018" name="Nat. Ecol. Evol.">
        <title>Pezizomycetes genomes reveal the molecular basis of ectomycorrhizal truffle lifestyle.</title>
        <authorList>
            <person name="Murat C."/>
            <person name="Payen T."/>
            <person name="Noel B."/>
            <person name="Kuo A."/>
            <person name="Morin E."/>
            <person name="Chen J."/>
            <person name="Kohler A."/>
            <person name="Krizsan K."/>
            <person name="Balestrini R."/>
            <person name="Da Silva C."/>
            <person name="Montanini B."/>
            <person name="Hainaut M."/>
            <person name="Levati E."/>
            <person name="Barry K.W."/>
            <person name="Belfiori B."/>
            <person name="Cichocki N."/>
            <person name="Clum A."/>
            <person name="Dockter R.B."/>
            <person name="Fauchery L."/>
            <person name="Guy J."/>
            <person name="Iotti M."/>
            <person name="Le Tacon F."/>
            <person name="Lindquist E.A."/>
            <person name="Lipzen A."/>
            <person name="Malagnac F."/>
            <person name="Mello A."/>
            <person name="Molinier V."/>
            <person name="Miyauchi S."/>
            <person name="Poulain J."/>
            <person name="Riccioni C."/>
            <person name="Rubini A."/>
            <person name="Sitrit Y."/>
            <person name="Splivallo R."/>
            <person name="Traeger S."/>
            <person name="Wang M."/>
            <person name="Zifcakova L."/>
            <person name="Wipf D."/>
            <person name="Zambonelli A."/>
            <person name="Paolocci F."/>
            <person name="Nowrousian M."/>
            <person name="Ottonello S."/>
            <person name="Baldrian P."/>
            <person name="Spatafora J.W."/>
            <person name="Henrissat B."/>
            <person name="Nagy L.G."/>
            <person name="Aury J.M."/>
            <person name="Wincker P."/>
            <person name="Grigoriev I.V."/>
            <person name="Bonfante P."/>
            <person name="Martin F.M."/>
        </authorList>
    </citation>
    <scope>NUCLEOTIDE SEQUENCE [LARGE SCALE GENOMIC DNA]</scope>
    <source>
        <strain evidence="7 8">RN42</strain>
    </source>
</reference>
<dbReference type="Proteomes" id="UP000275078">
    <property type="component" value="Unassembled WGS sequence"/>
</dbReference>
<protein>
    <recommendedName>
        <fullName evidence="6">MYND-type domain-containing protein</fullName>
    </recommendedName>
</protein>
<evidence type="ECO:0000256" key="2">
    <source>
        <dbReference type="ARBA" id="ARBA00022771"/>
    </source>
</evidence>
<feature type="domain" description="MYND-type" evidence="6">
    <location>
        <begin position="331"/>
        <end position="376"/>
    </location>
</feature>
<dbReference type="Gene3D" id="6.10.140.2220">
    <property type="match status" value="1"/>
</dbReference>
<dbReference type="PROSITE" id="PS50865">
    <property type="entry name" value="ZF_MYND_2"/>
    <property type="match status" value="1"/>
</dbReference>
<dbReference type="SUPFAM" id="SSF144232">
    <property type="entry name" value="HIT/MYND zinc finger-like"/>
    <property type="match status" value="1"/>
</dbReference>
<dbReference type="GO" id="GO:0008270">
    <property type="term" value="F:zinc ion binding"/>
    <property type="evidence" value="ECO:0007669"/>
    <property type="project" value="UniProtKB-KW"/>
</dbReference>
<evidence type="ECO:0000313" key="8">
    <source>
        <dbReference type="Proteomes" id="UP000275078"/>
    </source>
</evidence>
<dbReference type="AlphaFoldDB" id="A0A3N4IAQ7"/>
<dbReference type="Pfam" id="PF01753">
    <property type="entry name" value="zf-MYND"/>
    <property type="match status" value="1"/>
</dbReference>
<sequence length="444" mass="49427">MSNSQPTSPTSPSASGPADTSSPANPFVPTISEKTRPLLYTGFLLPSASSTAAPIPLKITSTISETLVLQAPSNLTVEHLFYHVQPMLLKFRAEHAPKFLEQAKKAGMDKCIVCGKDGLDVAIAFKPVLNAGRVLIRAGVVCCFERCQGEKAEDEALCRDKAVDYLQTCLNKDIESHKETLPLTSNFNYHFFIPGSAPPGIREPDSYSQIADFPLNIMDTLEPKLSGDIDPRKLPVRDDDVIRQMIREDNLSCGVCFQKKAVDFHRSYVTIAKRGVYFLVAMPICHMEGTRGACGPRAKVYCDGVCLEKMEEEKKRDYSSGFASFGTSHWCGGCRHVVDLEKYKGFLKKCSGCGDAWYCSKECQKVDWRIAHKNICKAKPKAKIASQASVNAPLRMLIVRQEGTDLVDLLIYLHRAILSRYYKTMHIWSVLPQDAIVYERKCLV</sequence>
<feature type="region of interest" description="Disordered" evidence="5">
    <location>
        <begin position="1"/>
        <end position="28"/>
    </location>
</feature>
<feature type="compositionally biased region" description="Low complexity" evidence="5">
    <location>
        <begin position="1"/>
        <end position="24"/>
    </location>
</feature>
<dbReference type="InterPro" id="IPR002893">
    <property type="entry name" value="Znf_MYND"/>
</dbReference>
<evidence type="ECO:0000256" key="3">
    <source>
        <dbReference type="ARBA" id="ARBA00022833"/>
    </source>
</evidence>